<dbReference type="Proteomes" id="UP000885648">
    <property type="component" value="Unassembled WGS sequence"/>
</dbReference>
<sequence length="65" mass="7176">MKSAFGYRARGPGDMGCAKKDQMDPVRGPGRADAFFLVDVSDSPLSAFFIHEVVEIDFIIEIVVR</sequence>
<gene>
    <name evidence="1" type="ORF">ENN52_00140</name>
</gene>
<dbReference type="EMBL" id="DSBY01000005">
    <property type="protein sequence ID" value="HDS62551.1"/>
    <property type="molecule type" value="Genomic_DNA"/>
</dbReference>
<proteinExistence type="predicted"/>
<reference evidence="1" key="1">
    <citation type="journal article" date="2020" name="mSystems">
        <title>Genome- and Community-Level Interaction Insights into Carbon Utilization and Element Cycling Functions of Hydrothermarchaeota in Hydrothermal Sediment.</title>
        <authorList>
            <person name="Zhou Z."/>
            <person name="Liu Y."/>
            <person name="Xu W."/>
            <person name="Pan J."/>
            <person name="Luo Z.H."/>
            <person name="Li M."/>
        </authorList>
    </citation>
    <scope>NUCLEOTIDE SEQUENCE</scope>
    <source>
        <strain evidence="1">SpSt-1183</strain>
    </source>
</reference>
<accession>A0A831PKR2</accession>
<evidence type="ECO:0000313" key="1">
    <source>
        <dbReference type="EMBL" id="HDS62551.1"/>
    </source>
</evidence>
<organism evidence="1">
    <name type="scientific">Methanofollis liminatans</name>
    <dbReference type="NCBI Taxonomy" id="2201"/>
    <lineage>
        <taxon>Archaea</taxon>
        <taxon>Methanobacteriati</taxon>
        <taxon>Methanobacteriota</taxon>
        <taxon>Stenosarchaea group</taxon>
        <taxon>Methanomicrobia</taxon>
        <taxon>Methanomicrobiales</taxon>
        <taxon>Methanomicrobiaceae</taxon>
        <taxon>Methanofollis</taxon>
    </lineage>
</organism>
<comment type="caution">
    <text evidence="1">The sequence shown here is derived from an EMBL/GenBank/DDBJ whole genome shotgun (WGS) entry which is preliminary data.</text>
</comment>
<name>A0A831PKR2_9EURY</name>
<dbReference type="AlphaFoldDB" id="A0A831PKR2"/>
<protein>
    <submittedName>
        <fullName evidence="1">Uncharacterized protein</fullName>
    </submittedName>
</protein>